<protein>
    <submittedName>
        <fullName evidence="2">Uncharacterized protein</fullName>
    </submittedName>
</protein>
<comment type="caution">
    <text evidence="2">The sequence shown here is derived from an EMBL/GenBank/DDBJ whole genome shotgun (WGS) entry which is preliminary data.</text>
</comment>
<evidence type="ECO:0000313" key="2">
    <source>
        <dbReference type="EMBL" id="RAR73697.1"/>
    </source>
</evidence>
<evidence type="ECO:0000256" key="1">
    <source>
        <dbReference type="SAM" id="MobiDB-lite"/>
    </source>
</evidence>
<dbReference type="AlphaFoldDB" id="A0A328YT38"/>
<evidence type="ECO:0000313" key="3">
    <source>
        <dbReference type="Proteomes" id="UP000248840"/>
    </source>
</evidence>
<dbReference type="EMBL" id="QLSZ01000003">
    <property type="protein sequence ID" value="RAR73697.1"/>
    <property type="molecule type" value="Genomic_DNA"/>
</dbReference>
<dbReference type="Proteomes" id="UP000248840">
    <property type="component" value="Unassembled WGS sequence"/>
</dbReference>
<feature type="compositionally biased region" description="Basic and acidic residues" evidence="1">
    <location>
        <begin position="79"/>
        <end position="109"/>
    </location>
</feature>
<dbReference type="RefSeq" id="WP_112112503.1">
    <property type="nucleotide sequence ID" value="NZ_QLSZ01000003.1"/>
</dbReference>
<keyword evidence="3" id="KW-1185">Reference proteome</keyword>
<accession>A0A328YT38</accession>
<proteinExistence type="predicted"/>
<organism evidence="2 3">
    <name type="scientific">Flavobacterium aciduliphilum</name>
    <dbReference type="NCBI Taxonomy" id="1101402"/>
    <lineage>
        <taxon>Bacteria</taxon>
        <taxon>Pseudomonadati</taxon>
        <taxon>Bacteroidota</taxon>
        <taxon>Flavobacteriia</taxon>
        <taxon>Flavobacteriales</taxon>
        <taxon>Flavobacteriaceae</taxon>
        <taxon>Flavobacterium</taxon>
    </lineage>
</organism>
<sequence>MRQAINVNDIMVFFDKKERQSYKMMAAIKRHYNKQSYQPITIKEFAEYYNIQQDTILVVMQANDQLKTQQKEAQNLKLEQAKESKTKTEETKKQQQLEKLEAREKEKPRFTSKNY</sequence>
<dbReference type="OrthoDB" id="711499at2"/>
<reference evidence="2 3" key="1">
    <citation type="submission" date="2018-06" db="EMBL/GenBank/DDBJ databases">
        <title>Genomic Encyclopedia of Archaeal and Bacterial Type Strains, Phase II (KMG-II): from individual species to whole genera.</title>
        <authorList>
            <person name="Goeker M."/>
        </authorList>
    </citation>
    <scope>NUCLEOTIDE SEQUENCE [LARGE SCALE GENOMIC DNA]</scope>
    <source>
        <strain evidence="2 3">DSM 25663</strain>
    </source>
</reference>
<feature type="region of interest" description="Disordered" evidence="1">
    <location>
        <begin position="78"/>
        <end position="115"/>
    </location>
</feature>
<gene>
    <name evidence="2" type="ORF">CLV55_10316</name>
</gene>
<name>A0A328YT38_9FLAO</name>